<evidence type="ECO:0000313" key="20">
    <source>
        <dbReference type="EMBL" id="KAF6304054.1"/>
    </source>
</evidence>
<evidence type="ECO:0000256" key="16">
    <source>
        <dbReference type="ARBA" id="ARBA00023278"/>
    </source>
</evidence>
<dbReference type="SMART" id="SM00034">
    <property type="entry name" value="CLECT"/>
    <property type="match status" value="1"/>
</dbReference>
<reference evidence="20 21" key="1">
    <citation type="journal article" date="2020" name="Nature">
        <title>Six reference-quality genomes reveal evolution of bat adaptations.</title>
        <authorList>
            <person name="Jebb D."/>
            <person name="Huang Z."/>
            <person name="Pippel M."/>
            <person name="Hughes G.M."/>
            <person name="Lavrichenko K."/>
            <person name="Devanna P."/>
            <person name="Winkler S."/>
            <person name="Jermiin L.S."/>
            <person name="Skirmuntt E.C."/>
            <person name="Katzourakis A."/>
            <person name="Burkitt-Gray L."/>
            <person name="Ray D.A."/>
            <person name="Sullivan K.A.M."/>
            <person name="Roscito J.G."/>
            <person name="Kirilenko B.M."/>
            <person name="Davalos L.M."/>
            <person name="Corthals A.P."/>
            <person name="Power M.L."/>
            <person name="Jones G."/>
            <person name="Ransome R.D."/>
            <person name="Dechmann D.K.N."/>
            <person name="Locatelli A.G."/>
            <person name="Puechmaille S.J."/>
            <person name="Fedrigo O."/>
            <person name="Jarvis E.D."/>
            <person name="Hiller M."/>
            <person name="Vernes S.C."/>
            <person name="Myers E.W."/>
            <person name="Teeling E.C."/>
        </authorList>
    </citation>
    <scope>NUCLEOTIDE SEQUENCE [LARGE SCALE GENOMIC DNA]</scope>
    <source>
        <strain evidence="20">MMyoMyo1</strain>
        <tissue evidence="20">Flight muscle</tissue>
    </source>
</reference>
<keyword evidence="16" id="KW-0379">Hydroxylation</keyword>
<evidence type="ECO:0000256" key="7">
    <source>
        <dbReference type="ARBA" id="ARBA00022737"/>
    </source>
</evidence>
<dbReference type="GO" id="GO:0005581">
    <property type="term" value="C:collagen trimer"/>
    <property type="evidence" value="ECO:0007669"/>
    <property type="project" value="UniProtKB-KW"/>
</dbReference>
<keyword evidence="9" id="KW-0391">Immunity</keyword>
<dbReference type="Gene3D" id="3.10.100.10">
    <property type="entry name" value="Mannose-Binding Protein A, subunit A"/>
    <property type="match status" value="1"/>
</dbReference>
<dbReference type="GO" id="GO:0001867">
    <property type="term" value="P:complement activation, lectin pathway"/>
    <property type="evidence" value="ECO:0007669"/>
    <property type="project" value="UniProtKB-KW"/>
</dbReference>
<evidence type="ECO:0000256" key="2">
    <source>
        <dbReference type="ARBA" id="ARBA00021805"/>
    </source>
</evidence>
<evidence type="ECO:0000256" key="6">
    <source>
        <dbReference type="ARBA" id="ARBA00022734"/>
    </source>
</evidence>
<dbReference type="Pfam" id="PF01391">
    <property type="entry name" value="Collagen"/>
    <property type="match status" value="1"/>
</dbReference>
<keyword evidence="10" id="KW-0180">Complement pathway</keyword>
<sequence>MLPLVRTMALFPLLSLLLLSVVTTSYSEIEPGEHLQKTCPVITCASPGINGLPGRDGRDGPKGEKGEPGQGLRGIQGPPGKLGPQGNPGLPGLPGSVGPKGDPGKCPECDDRLAALEREALRSELDRVKNWLAFALGKQVGRKFFLTNGEKMTFDRVKALCTHFQASVATPMNAEENKAILHITEGDAFLGITDEEREGHFVDLTGRPVTYQNWNDNEPNNAGSGEHCVMIRTDGKWNDVDCTASLLAVCEFSV</sequence>
<dbReference type="GO" id="GO:0005537">
    <property type="term" value="F:D-mannose binding"/>
    <property type="evidence" value="ECO:0007669"/>
    <property type="project" value="UniProtKB-KW"/>
</dbReference>
<dbReference type="InterPro" id="IPR018378">
    <property type="entry name" value="C-type_lectin_CS"/>
</dbReference>
<dbReference type="EMBL" id="JABWUV010000015">
    <property type="protein sequence ID" value="KAF6304054.1"/>
    <property type="molecule type" value="Genomic_DNA"/>
</dbReference>
<keyword evidence="7" id="KW-0677">Repeat</keyword>
<keyword evidence="12" id="KW-0175">Coiled coil</keyword>
<keyword evidence="5 18" id="KW-0732">Signal</keyword>
<dbReference type="SUPFAM" id="SSF56436">
    <property type="entry name" value="C-type lectin-like"/>
    <property type="match status" value="1"/>
</dbReference>
<evidence type="ECO:0000313" key="21">
    <source>
        <dbReference type="Proteomes" id="UP000527355"/>
    </source>
</evidence>
<dbReference type="PROSITE" id="PS50041">
    <property type="entry name" value="C_TYPE_LECTIN_2"/>
    <property type="match status" value="1"/>
</dbReference>
<dbReference type="PROSITE" id="PS00615">
    <property type="entry name" value="C_TYPE_LECTIN_1"/>
    <property type="match status" value="1"/>
</dbReference>
<dbReference type="AlphaFoldDB" id="A0A7J7TTX3"/>
<dbReference type="InterPro" id="IPR008160">
    <property type="entry name" value="Collagen"/>
</dbReference>
<feature type="region of interest" description="Disordered" evidence="17">
    <location>
        <begin position="50"/>
        <end position="106"/>
    </location>
</feature>
<feature type="chain" id="PRO_5029662721" description="Mannose-binding protein C" evidence="18">
    <location>
        <begin position="28"/>
        <end position="254"/>
    </location>
</feature>
<evidence type="ECO:0000256" key="17">
    <source>
        <dbReference type="SAM" id="MobiDB-lite"/>
    </source>
</evidence>
<evidence type="ECO:0000256" key="8">
    <source>
        <dbReference type="ARBA" id="ARBA00022837"/>
    </source>
</evidence>
<keyword evidence="3" id="KW-0964">Secreted</keyword>
<keyword evidence="21" id="KW-1185">Reference proteome</keyword>
<dbReference type="InterPro" id="IPR016186">
    <property type="entry name" value="C-type_lectin-like/link_sf"/>
</dbReference>
<feature type="signal peptide" evidence="18">
    <location>
        <begin position="1"/>
        <end position="27"/>
    </location>
</feature>
<evidence type="ECO:0000256" key="5">
    <source>
        <dbReference type="ARBA" id="ARBA00022729"/>
    </source>
</evidence>
<keyword evidence="14" id="KW-1018">Complement activation lectin pathway</keyword>
<dbReference type="GO" id="GO:0005771">
    <property type="term" value="C:multivesicular body"/>
    <property type="evidence" value="ECO:0007669"/>
    <property type="project" value="TreeGrafter"/>
</dbReference>
<accession>A0A7J7TTX3</accession>
<evidence type="ECO:0000259" key="19">
    <source>
        <dbReference type="PROSITE" id="PS50041"/>
    </source>
</evidence>
<dbReference type="InterPro" id="IPR051077">
    <property type="entry name" value="Ca-dependent_lectin"/>
</dbReference>
<dbReference type="PANTHER" id="PTHR24024">
    <property type="entry name" value="PULMONARY SURFACTANT-ASSOCIATED PROTEIN A"/>
    <property type="match status" value="1"/>
</dbReference>
<comment type="caution">
    <text evidence="20">The sequence shown here is derived from an EMBL/GenBank/DDBJ whole genome shotgun (WGS) entry which is preliminary data.</text>
</comment>
<evidence type="ECO:0000256" key="3">
    <source>
        <dbReference type="ARBA" id="ARBA00022525"/>
    </source>
</evidence>
<evidence type="ECO:0000256" key="10">
    <source>
        <dbReference type="ARBA" id="ARBA00022875"/>
    </source>
</evidence>
<protein>
    <recommendedName>
        <fullName evidence="2">Mannose-binding protein C</fullName>
    </recommendedName>
</protein>
<evidence type="ECO:0000256" key="15">
    <source>
        <dbReference type="ARBA" id="ARBA00023157"/>
    </source>
</evidence>
<keyword evidence="15" id="KW-1015">Disulfide bond</keyword>
<dbReference type="InterPro" id="IPR001304">
    <property type="entry name" value="C-type_lectin-like"/>
</dbReference>
<evidence type="ECO:0000256" key="13">
    <source>
        <dbReference type="ARBA" id="ARBA00023119"/>
    </source>
</evidence>
<proteinExistence type="predicted"/>
<dbReference type="GO" id="GO:0006958">
    <property type="term" value="P:complement activation, classical pathway"/>
    <property type="evidence" value="ECO:0007669"/>
    <property type="project" value="UniProtKB-KW"/>
</dbReference>
<keyword evidence="8" id="KW-0106">Calcium</keyword>
<evidence type="ECO:0000256" key="4">
    <source>
        <dbReference type="ARBA" id="ARBA00022588"/>
    </source>
</evidence>
<dbReference type="InterPro" id="IPR016187">
    <property type="entry name" value="CTDL_fold"/>
</dbReference>
<organism evidence="20 21">
    <name type="scientific">Myotis myotis</name>
    <name type="common">Greater mouse-eared bat</name>
    <name type="synonym">Vespertilio myotis</name>
    <dbReference type="NCBI Taxonomy" id="51298"/>
    <lineage>
        <taxon>Eukaryota</taxon>
        <taxon>Metazoa</taxon>
        <taxon>Chordata</taxon>
        <taxon>Craniata</taxon>
        <taxon>Vertebrata</taxon>
        <taxon>Euteleostomi</taxon>
        <taxon>Mammalia</taxon>
        <taxon>Eutheria</taxon>
        <taxon>Laurasiatheria</taxon>
        <taxon>Chiroptera</taxon>
        <taxon>Yangochiroptera</taxon>
        <taxon>Vespertilionidae</taxon>
        <taxon>Myotis</taxon>
    </lineage>
</organism>
<evidence type="ECO:0000256" key="11">
    <source>
        <dbReference type="ARBA" id="ARBA00023035"/>
    </source>
</evidence>
<evidence type="ECO:0000256" key="14">
    <source>
        <dbReference type="ARBA" id="ARBA00023153"/>
    </source>
</evidence>
<evidence type="ECO:0000256" key="18">
    <source>
        <dbReference type="SAM" id="SignalP"/>
    </source>
</evidence>
<feature type="domain" description="C-type lectin" evidence="19">
    <location>
        <begin position="140"/>
        <end position="251"/>
    </location>
</feature>
<keyword evidence="6 20" id="KW-0430">Lectin</keyword>
<evidence type="ECO:0000256" key="1">
    <source>
        <dbReference type="ARBA" id="ARBA00004613"/>
    </source>
</evidence>
<keyword evidence="13" id="KW-0176">Collagen</keyword>
<gene>
    <name evidence="20" type="ORF">mMyoMyo1_012838</name>
</gene>
<keyword evidence="11" id="KW-0465">Mannose-binding</keyword>
<feature type="compositionally biased region" description="Basic and acidic residues" evidence="17">
    <location>
        <begin position="55"/>
        <end position="67"/>
    </location>
</feature>
<name>A0A7J7TTX3_MYOMY</name>
<feature type="compositionally biased region" description="Low complexity" evidence="17">
    <location>
        <begin position="75"/>
        <end position="100"/>
    </location>
</feature>
<evidence type="ECO:0000256" key="12">
    <source>
        <dbReference type="ARBA" id="ARBA00023054"/>
    </source>
</evidence>
<keyword evidence="4" id="KW-0399">Innate immunity</keyword>
<dbReference type="PANTHER" id="PTHR24024:SF34">
    <property type="entry name" value="MANNOSE-BINDING PROTEIN C"/>
    <property type="match status" value="1"/>
</dbReference>
<dbReference type="FunFam" id="3.10.100.10:FF:000088">
    <property type="entry name" value="Mannose-binding protein A"/>
    <property type="match status" value="1"/>
</dbReference>
<comment type="subcellular location">
    <subcellularLocation>
        <location evidence="1">Secreted</location>
    </subcellularLocation>
</comment>
<evidence type="ECO:0000256" key="9">
    <source>
        <dbReference type="ARBA" id="ARBA00022859"/>
    </source>
</evidence>
<dbReference type="VEuPathDB" id="HostDB:GeneID_118670247"/>
<dbReference type="Proteomes" id="UP000527355">
    <property type="component" value="Unassembled WGS sequence"/>
</dbReference>
<dbReference type="GO" id="GO:0005615">
    <property type="term" value="C:extracellular space"/>
    <property type="evidence" value="ECO:0007669"/>
    <property type="project" value="TreeGrafter"/>
</dbReference>
<dbReference type="Pfam" id="PF00059">
    <property type="entry name" value="Lectin_C"/>
    <property type="match status" value="1"/>
</dbReference>
<dbReference type="OrthoDB" id="10255512at2759"/>